<dbReference type="InterPro" id="IPR013320">
    <property type="entry name" value="ConA-like_dom_sf"/>
</dbReference>
<keyword evidence="8" id="KW-0624">Polysaccharide degradation</keyword>
<keyword evidence="7" id="KW-0326">Glycosidase</keyword>
<evidence type="ECO:0000313" key="13">
    <source>
        <dbReference type="Proteomes" id="UP000198280"/>
    </source>
</evidence>
<keyword evidence="13" id="KW-1185">Reference proteome</keyword>
<keyword evidence="3" id="KW-0964">Secreted</keyword>
<feature type="domain" description="Fibronectin type-III" evidence="11">
    <location>
        <begin position="414"/>
        <end position="512"/>
    </location>
</feature>
<dbReference type="InterPro" id="IPR011044">
    <property type="entry name" value="Quino_amine_DH_bsu"/>
</dbReference>
<dbReference type="GO" id="GO:0016798">
    <property type="term" value="F:hydrolase activity, acting on glycosyl bonds"/>
    <property type="evidence" value="ECO:0007669"/>
    <property type="project" value="UniProtKB-KW"/>
</dbReference>
<evidence type="ECO:0000313" key="12">
    <source>
        <dbReference type="EMBL" id="SNR82767.1"/>
    </source>
</evidence>
<evidence type="ECO:0000256" key="1">
    <source>
        <dbReference type="ARBA" id="ARBA00004316"/>
    </source>
</evidence>
<dbReference type="CDD" id="cd00063">
    <property type="entry name" value="FN3"/>
    <property type="match status" value="1"/>
</dbReference>
<evidence type="ECO:0000256" key="10">
    <source>
        <dbReference type="SAM" id="SignalP"/>
    </source>
</evidence>
<dbReference type="InterPro" id="IPR013783">
    <property type="entry name" value="Ig-like_fold"/>
</dbReference>
<dbReference type="GO" id="GO:0042995">
    <property type="term" value="C:cell projection"/>
    <property type="evidence" value="ECO:0007669"/>
    <property type="project" value="UniProtKB-SubCell"/>
</dbReference>
<evidence type="ECO:0000256" key="6">
    <source>
        <dbReference type="ARBA" id="ARBA00023273"/>
    </source>
</evidence>
<dbReference type="SUPFAM" id="SSF50969">
    <property type="entry name" value="YVTN repeat-like/Quinoprotein amine dehydrogenase"/>
    <property type="match status" value="1"/>
</dbReference>
<dbReference type="Pfam" id="PF24517">
    <property type="entry name" value="CBM96"/>
    <property type="match status" value="1"/>
</dbReference>
<dbReference type="InterPro" id="IPR036116">
    <property type="entry name" value="FN3_sf"/>
</dbReference>
<comment type="subcellular location">
    <subcellularLocation>
        <location evidence="1">Cell projection</location>
    </subcellularLocation>
    <subcellularLocation>
        <location evidence="2">Secreted</location>
    </subcellularLocation>
</comment>
<dbReference type="PROSITE" id="PS50853">
    <property type="entry name" value="FN3"/>
    <property type="match status" value="1"/>
</dbReference>
<dbReference type="GO" id="GO:0000272">
    <property type="term" value="P:polysaccharide catabolic process"/>
    <property type="evidence" value="ECO:0007669"/>
    <property type="project" value="UniProtKB-KW"/>
</dbReference>
<evidence type="ECO:0000256" key="5">
    <source>
        <dbReference type="ARBA" id="ARBA00023157"/>
    </source>
</evidence>
<gene>
    <name evidence="12" type="ORF">SAMN05216252_101286</name>
</gene>
<feature type="chain" id="PRO_5039596566" evidence="10">
    <location>
        <begin position="20"/>
        <end position="908"/>
    </location>
</feature>
<reference evidence="12 13" key="1">
    <citation type="submission" date="2017-06" db="EMBL/GenBank/DDBJ databases">
        <authorList>
            <person name="Kim H.J."/>
            <person name="Triplett B.A."/>
        </authorList>
    </citation>
    <scope>NUCLEOTIDE SEQUENCE [LARGE SCALE GENOMIC DNA]</scope>
    <source>
        <strain evidence="12 13">CGMCC 4.1858</strain>
    </source>
</reference>
<dbReference type="GO" id="GO:0005576">
    <property type="term" value="C:extracellular region"/>
    <property type="evidence" value="ECO:0007669"/>
    <property type="project" value="UniProtKB-SubCell"/>
</dbReference>
<evidence type="ECO:0000256" key="4">
    <source>
        <dbReference type="ARBA" id="ARBA00022729"/>
    </source>
</evidence>
<evidence type="ECO:0000259" key="11">
    <source>
        <dbReference type="PROSITE" id="PS50853"/>
    </source>
</evidence>
<evidence type="ECO:0000256" key="8">
    <source>
        <dbReference type="ARBA" id="ARBA00023326"/>
    </source>
</evidence>
<dbReference type="Pfam" id="PF13385">
    <property type="entry name" value="Laminin_G_3"/>
    <property type="match status" value="1"/>
</dbReference>
<dbReference type="InterPro" id="IPR006558">
    <property type="entry name" value="LamG-like"/>
</dbReference>
<dbReference type="CDD" id="cd00110">
    <property type="entry name" value="LamG"/>
    <property type="match status" value="1"/>
</dbReference>
<organism evidence="12 13">
    <name type="scientific">Actinacidiphila glaucinigra</name>
    <dbReference type="NCBI Taxonomy" id="235986"/>
    <lineage>
        <taxon>Bacteria</taxon>
        <taxon>Bacillati</taxon>
        <taxon>Actinomycetota</taxon>
        <taxon>Actinomycetes</taxon>
        <taxon>Kitasatosporales</taxon>
        <taxon>Streptomycetaceae</taxon>
        <taxon>Actinacidiphila</taxon>
    </lineage>
</organism>
<accession>A0A238ZHE6</accession>
<keyword evidence="7" id="KW-0378">Hydrolase</keyword>
<feature type="region of interest" description="Disordered" evidence="9">
    <location>
        <begin position="400"/>
        <end position="422"/>
    </location>
</feature>
<keyword evidence="4 10" id="KW-0732">Signal</keyword>
<dbReference type="Gene3D" id="2.60.40.10">
    <property type="entry name" value="Immunoglobulins"/>
    <property type="match status" value="1"/>
</dbReference>
<dbReference type="EMBL" id="FZOF01000001">
    <property type="protein sequence ID" value="SNR82767.1"/>
    <property type="molecule type" value="Genomic_DNA"/>
</dbReference>
<keyword evidence="8" id="KW-0119">Carbohydrate metabolism</keyword>
<feature type="region of interest" description="Disordered" evidence="9">
    <location>
        <begin position="539"/>
        <end position="565"/>
    </location>
</feature>
<dbReference type="Gene3D" id="2.60.120.200">
    <property type="match status" value="1"/>
</dbReference>
<dbReference type="GO" id="GO:0030246">
    <property type="term" value="F:carbohydrate binding"/>
    <property type="evidence" value="ECO:0007669"/>
    <property type="project" value="UniProtKB-KW"/>
</dbReference>
<evidence type="ECO:0000256" key="9">
    <source>
        <dbReference type="SAM" id="MobiDB-lite"/>
    </source>
</evidence>
<name>A0A238ZHE6_9ACTN</name>
<feature type="signal peptide" evidence="10">
    <location>
        <begin position="1"/>
        <end position="19"/>
    </location>
</feature>
<dbReference type="NCBIfam" id="NF033679">
    <property type="entry name" value="DNRLRE_dom"/>
    <property type="match status" value="1"/>
</dbReference>
<evidence type="ECO:0000256" key="3">
    <source>
        <dbReference type="ARBA" id="ARBA00022525"/>
    </source>
</evidence>
<dbReference type="SMART" id="SM00560">
    <property type="entry name" value="LamGL"/>
    <property type="match status" value="1"/>
</dbReference>
<feature type="compositionally biased region" description="Polar residues" evidence="9">
    <location>
        <begin position="400"/>
        <end position="419"/>
    </location>
</feature>
<dbReference type="InterPro" id="IPR003961">
    <property type="entry name" value="FN3_dom"/>
</dbReference>
<dbReference type="AlphaFoldDB" id="A0A238ZHE6"/>
<evidence type="ECO:0000256" key="7">
    <source>
        <dbReference type="ARBA" id="ARBA00023295"/>
    </source>
</evidence>
<evidence type="ECO:0000256" key="2">
    <source>
        <dbReference type="ARBA" id="ARBA00004613"/>
    </source>
</evidence>
<dbReference type="InterPro" id="IPR055372">
    <property type="entry name" value="CBM96"/>
</dbReference>
<keyword evidence="6" id="KW-0966">Cell projection</keyword>
<sequence>MRRLGAMTAAGTLVAGALAGMGVAAAPAATALTPPVAMTADELPTWQTNGIVWAMAQSEGVVFAGGTFSTVRPPGSAAGTNEQSAVNFAAFDAATGAPTDCHLSFTIGPGSTATVRALAVSPDGDTLYAGGYFSSVNGVQVNSLAAIDIATCTPVASFHPGISATVRALDVTADTVYMGGDFTTVAGQSRRYFAALTTAGALKAWDPQGDEPGRAVQAARDGSHVMIGGDFDTIGGADSHALAVVDTGTGALTKAYPVGFFPATSVVKDITDDATGLYVANEGTGGGVFDGRTAFDLSDFDQRWRDTCLGATQSLAVYQTVLYSGSHAHDCSSMGAFPNQRRKHLLAQSVDDPKLLGWFPDTNDGLGESIGPRVMSVSSAGGKDYLWVGGEFTTVQGAPQQGLTRFSNGPDTGNPTTPEASAASLAAGQVKVSWQASLDDDDSALTYRVYRDGSSTPVYTTSGNSLPWVRPQLSFTDTGLTVGSTHSYRVSASDGTNTSPLSSTATATVASGSNSYAAAVLSDGANLYWRYDESGGTFAADASPADDNGDYVGGPSYRQSPGAVSGSSTAIGFNGSDQWVYSDRSHPRPAAFSVESWFRTTTTSGGKIVGFGNTTNGTSSQYDKHIYMTNNGRLVFGVYTGATNTVTSSAAYNNGAWHHVVATQGADGMKMYVDGTLVGSNPQTSNENYTGYWRAGGDNLNGWPDQPSSGYFSGQIDETAVYPSVLTAAQVANHFTLASAPADTVTTLTPGEDTYVNAGAPSANYGTSGSLAVRGSSAYLTYLRFSLPPAPAGQTLKSAVLRVMTSSDPTAGTNDTVSVVPVTGAWTETGVAYNSRPALSSTVLGTLSGATTVSTSYTVPLDVSQLGGSLGGSYALALTSTGTDAMWLWSRQAASQANGPRLVLTFGS</sequence>
<dbReference type="SUPFAM" id="SSF49265">
    <property type="entry name" value="Fibronectin type III"/>
    <property type="match status" value="1"/>
</dbReference>
<keyword evidence="5" id="KW-1015">Disulfide bond</keyword>
<dbReference type="InterPro" id="IPR001791">
    <property type="entry name" value="Laminin_G"/>
</dbReference>
<protein>
    <submittedName>
        <fullName evidence="12">Concanavalin A-like lectin/glucanases superfamily protein</fullName>
    </submittedName>
</protein>
<dbReference type="SUPFAM" id="SSF49899">
    <property type="entry name" value="Concanavalin A-like lectins/glucanases"/>
    <property type="match status" value="1"/>
</dbReference>
<proteinExistence type="predicted"/>
<dbReference type="Proteomes" id="UP000198280">
    <property type="component" value="Unassembled WGS sequence"/>
</dbReference>
<keyword evidence="12" id="KW-0430">Lectin</keyword>